<comment type="caution">
    <text evidence="2">The sequence shown here is derived from an EMBL/GenBank/DDBJ whole genome shotgun (WGS) entry which is preliminary data.</text>
</comment>
<sequence length="68" mass="7014">MAGFGMSATYHHIVMTMFVVVVCYVSVIMAQDIAPSPAMDTGAGLTLPVSGALLCSSVLVSLIALLLQ</sequence>
<reference evidence="2" key="1">
    <citation type="submission" date="2023-05" db="EMBL/GenBank/DDBJ databases">
        <title>Genome and transcriptome analyses reveal genes involved in the formation of fine ridges on petal epidermal cells in Hibiscus trionum.</title>
        <authorList>
            <person name="Koshimizu S."/>
            <person name="Masuda S."/>
            <person name="Ishii T."/>
            <person name="Shirasu K."/>
            <person name="Hoshino A."/>
            <person name="Arita M."/>
        </authorList>
    </citation>
    <scope>NUCLEOTIDE SEQUENCE</scope>
    <source>
        <strain evidence="2">Hamamatsu line</strain>
    </source>
</reference>
<feature type="transmembrane region" description="Helical" evidence="1">
    <location>
        <begin position="43"/>
        <end position="67"/>
    </location>
</feature>
<evidence type="ECO:0000256" key="1">
    <source>
        <dbReference type="SAM" id="Phobius"/>
    </source>
</evidence>
<dbReference type="PANTHER" id="PTHR33659:SF7">
    <property type="entry name" value="PROTEIN, PUTATIVE-RELATED"/>
    <property type="match status" value="1"/>
</dbReference>
<dbReference type="AlphaFoldDB" id="A0A9W7IU12"/>
<evidence type="ECO:0000313" key="2">
    <source>
        <dbReference type="EMBL" id="GMJ02317.1"/>
    </source>
</evidence>
<protein>
    <submittedName>
        <fullName evidence="2">Uncharacterized protein</fullName>
    </submittedName>
</protein>
<dbReference type="EMBL" id="BSYR01000036">
    <property type="protein sequence ID" value="GMJ02317.1"/>
    <property type="molecule type" value="Genomic_DNA"/>
</dbReference>
<keyword evidence="1" id="KW-0812">Transmembrane</keyword>
<gene>
    <name evidence="2" type="ORF">HRI_003900900</name>
</gene>
<proteinExistence type="predicted"/>
<keyword evidence="1" id="KW-1133">Transmembrane helix</keyword>
<evidence type="ECO:0000313" key="3">
    <source>
        <dbReference type="Proteomes" id="UP001165190"/>
    </source>
</evidence>
<dbReference type="Proteomes" id="UP001165190">
    <property type="component" value="Unassembled WGS sequence"/>
</dbReference>
<dbReference type="PANTHER" id="PTHR33659">
    <property type="entry name" value="PROTEIN, PUTATIVE-RELATED-RELATED"/>
    <property type="match status" value="1"/>
</dbReference>
<feature type="transmembrane region" description="Helical" evidence="1">
    <location>
        <begin position="12"/>
        <end position="31"/>
    </location>
</feature>
<name>A0A9W7IU12_HIBTR</name>
<accession>A0A9W7IU12</accession>
<keyword evidence="3" id="KW-1185">Reference proteome</keyword>
<organism evidence="2 3">
    <name type="scientific">Hibiscus trionum</name>
    <name type="common">Flower of an hour</name>
    <dbReference type="NCBI Taxonomy" id="183268"/>
    <lineage>
        <taxon>Eukaryota</taxon>
        <taxon>Viridiplantae</taxon>
        <taxon>Streptophyta</taxon>
        <taxon>Embryophyta</taxon>
        <taxon>Tracheophyta</taxon>
        <taxon>Spermatophyta</taxon>
        <taxon>Magnoliopsida</taxon>
        <taxon>eudicotyledons</taxon>
        <taxon>Gunneridae</taxon>
        <taxon>Pentapetalae</taxon>
        <taxon>rosids</taxon>
        <taxon>malvids</taxon>
        <taxon>Malvales</taxon>
        <taxon>Malvaceae</taxon>
        <taxon>Malvoideae</taxon>
        <taxon>Hibiscus</taxon>
    </lineage>
</organism>
<keyword evidence="1" id="KW-0472">Membrane</keyword>